<gene>
    <name evidence="2" type="ORF">M406DRAFT_101675</name>
</gene>
<dbReference type="RefSeq" id="XP_040777328.1">
    <property type="nucleotide sequence ID" value="XM_040914963.1"/>
</dbReference>
<dbReference type="GeneID" id="63832092"/>
<evidence type="ECO:0000313" key="3">
    <source>
        <dbReference type="Proteomes" id="UP000803844"/>
    </source>
</evidence>
<reference evidence="2" key="1">
    <citation type="journal article" date="2020" name="Phytopathology">
        <title>Genome sequence of the chestnut blight fungus Cryphonectria parasitica EP155: A fundamental resource for an archetypical invasive plant pathogen.</title>
        <authorList>
            <person name="Crouch J.A."/>
            <person name="Dawe A."/>
            <person name="Aerts A."/>
            <person name="Barry K."/>
            <person name="Churchill A.C.L."/>
            <person name="Grimwood J."/>
            <person name="Hillman B."/>
            <person name="Milgroom M.G."/>
            <person name="Pangilinan J."/>
            <person name="Smith M."/>
            <person name="Salamov A."/>
            <person name="Schmutz J."/>
            <person name="Yadav J."/>
            <person name="Grigoriev I.V."/>
            <person name="Nuss D."/>
        </authorList>
    </citation>
    <scope>NUCLEOTIDE SEQUENCE</scope>
    <source>
        <strain evidence="2">EP155</strain>
    </source>
</reference>
<evidence type="ECO:0000313" key="2">
    <source>
        <dbReference type="EMBL" id="KAF3766367.1"/>
    </source>
</evidence>
<accession>A0A9P5CQE9</accession>
<dbReference type="EMBL" id="MU032347">
    <property type="protein sequence ID" value="KAF3766367.1"/>
    <property type="molecule type" value="Genomic_DNA"/>
</dbReference>
<organism evidence="2 3">
    <name type="scientific">Cryphonectria parasitica (strain ATCC 38755 / EP155)</name>
    <dbReference type="NCBI Taxonomy" id="660469"/>
    <lineage>
        <taxon>Eukaryota</taxon>
        <taxon>Fungi</taxon>
        <taxon>Dikarya</taxon>
        <taxon>Ascomycota</taxon>
        <taxon>Pezizomycotina</taxon>
        <taxon>Sordariomycetes</taxon>
        <taxon>Sordariomycetidae</taxon>
        <taxon>Diaporthales</taxon>
        <taxon>Cryphonectriaceae</taxon>
        <taxon>Cryphonectria-Endothia species complex</taxon>
        <taxon>Cryphonectria</taxon>
    </lineage>
</organism>
<name>A0A9P5CQE9_CRYP1</name>
<feature type="compositionally biased region" description="Basic residues" evidence="1">
    <location>
        <begin position="1"/>
        <end position="12"/>
    </location>
</feature>
<keyword evidence="3" id="KW-1185">Reference proteome</keyword>
<feature type="region of interest" description="Disordered" evidence="1">
    <location>
        <begin position="1"/>
        <end position="31"/>
    </location>
</feature>
<dbReference type="AlphaFoldDB" id="A0A9P5CQE9"/>
<sequence length="151" mass="16823">MHYGWWKRKSPRATRISTMKEESPGGMGHRRKVTTVASENCDDENNSDYEGLVGGGITKEVLVVESRNITTVDGDYLRIVGGLVGFKVGRPGSSFFFFSSSFFRVFSSSLTQWTRGISFLGGEHETKSKCLFFLGCSGSTQQSRFSVFIVY</sequence>
<protein>
    <submittedName>
        <fullName evidence="2">Uncharacterized protein</fullName>
    </submittedName>
</protein>
<dbReference type="Proteomes" id="UP000803844">
    <property type="component" value="Unassembled WGS sequence"/>
</dbReference>
<comment type="caution">
    <text evidence="2">The sequence shown here is derived from an EMBL/GenBank/DDBJ whole genome shotgun (WGS) entry which is preliminary data.</text>
</comment>
<evidence type="ECO:0000256" key="1">
    <source>
        <dbReference type="SAM" id="MobiDB-lite"/>
    </source>
</evidence>
<proteinExistence type="predicted"/>